<dbReference type="EMBL" id="JACJVO010000026">
    <property type="protein sequence ID" value="MBB6733410.1"/>
    <property type="molecule type" value="Genomic_DNA"/>
</dbReference>
<evidence type="ECO:0000313" key="2">
    <source>
        <dbReference type="Proteomes" id="UP000564644"/>
    </source>
</evidence>
<gene>
    <name evidence="1" type="ORF">H7C18_21015</name>
</gene>
<proteinExistence type="predicted"/>
<keyword evidence="2" id="KW-1185">Reference proteome</keyword>
<dbReference type="Proteomes" id="UP000564644">
    <property type="component" value="Unassembled WGS sequence"/>
</dbReference>
<dbReference type="AlphaFoldDB" id="A0A7X0SR66"/>
<evidence type="ECO:0000313" key="1">
    <source>
        <dbReference type="EMBL" id="MBB6733410.1"/>
    </source>
</evidence>
<name>A0A7X0SR66_9BACL</name>
<dbReference type="InterPro" id="IPR019700">
    <property type="entry name" value="Sigma-G_inhibitor_Gin"/>
</dbReference>
<accession>A0A7X0SR66</accession>
<protein>
    <submittedName>
        <fullName evidence="1">Sigma factor G inhibitor Gin</fullName>
    </submittedName>
</protein>
<dbReference type="RefSeq" id="WP_185131072.1">
    <property type="nucleotide sequence ID" value="NZ_JACJVO010000026.1"/>
</dbReference>
<sequence length="63" mass="7500">MALDQEETRTCIICGQPKETGIHIVSEFICEACESEMVHTKVEDERYPFFIRQLRQIWVRFHA</sequence>
<reference evidence="1 2" key="1">
    <citation type="submission" date="2020-08" db="EMBL/GenBank/DDBJ databases">
        <title>Cohnella phylogeny.</title>
        <authorList>
            <person name="Dunlap C."/>
        </authorList>
    </citation>
    <scope>NUCLEOTIDE SEQUENCE [LARGE SCALE GENOMIC DNA]</scope>
    <source>
        <strain evidence="1 2">CBP 2801</strain>
    </source>
</reference>
<organism evidence="1 2">
    <name type="scientific">Cohnella zeiphila</name>
    <dbReference type="NCBI Taxonomy" id="2761120"/>
    <lineage>
        <taxon>Bacteria</taxon>
        <taxon>Bacillati</taxon>
        <taxon>Bacillota</taxon>
        <taxon>Bacilli</taxon>
        <taxon>Bacillales</taxon>
        <taxon>Paenibacillaceae</taxon>
        <taxon>Cohnella</taxon>
    </lineage>
</organism>
<comment type="caution">
    <text evidence="1">The sequence shown here is derived from an EMBL/GenBank/DDBJ whole genome shotgun (WGS) entry which is preliminary data.</text>
</comment>
<dbReference type="Pfam" id="PF10764">
    <property type="entry name" value="Gin"/>
    <property type="match status" value="1"/>
</dbReference>